<evidence type="ECO:0000256" key="3">
    <source>
        <dbReference type="ARBA" id="ARBA00022989"/>
    </source>
</evidence>
<keyword evidence="2 6" id="KW-0812">Transmembrane</keyword>
<feature type="transmembrane region" description="Helical" evidence="6">
    <location>
        <begin position="364"/>
        <end position="384"/>
    </location>
</feature>
<name>A0A9P6A4W8_PLEER</name>
<dbReference type="OrthoDB" id="5376138at2759"/>
<feature type="transmembrane region" description="Helical" evidence="6">
    <location>
        <begin position="321"/>
        <end position="344"/>
    </location>
</feature>
<keyword evidence="4 6" id="KW-0472">Membrane</keyword>
<evidence type="ECO:0000313" key="8">
    <source>
        <dbReference type="EMBL" id="KAF9499301.1"/>
    </source>
</evidence>
<dbReference type="Gene3D" id="1.20.1250.20">
    <property type="entry name" value="MFS general substrate transporter like domains"/>
    <property type="match status" value="1"/>
</dbReference>
<feature type="compositionally biased region" description="Basic and acidic residues" evidence="5">
    <location>
        <begin position="12"/>
        <end position="37"/>
    </location>
</feature>
<dbReference type="Proteomes" id="UP000807025">
    <property type="component" value="Unassembled WGS sequence"/>
</dbReference>
<feature type="transmembrane region" description="Helical" evidence="6">
    <location>
        <begin position="157"/>
        <end position="177"/>
    </location>
</feature>
<dbReference type="InterPro" id="IPR020846">
    <property type="entry name" value="MFS_dom"/>
</dbReference>
<feature type="transmembrane region" description="Helical" evidence="6">
    <location>
        <begin position="468"/>
        <end position="486"/>
    </location>
</feature>
<evidence type="ECO:0000313" key="9">
    <source>
        <dbReference type="Proteomes" id="UP000807025"/>
    </source>
</evidence>
<protein>
    <submittedName>
        <fullName evidence="8">MFS general substrate transporter</fullName>
    </submittedName>
</protein>
<keyword evidence="3 6" id="KW-1133">Transmembrane helix</keyword>
<keyword evidence="9" id="KW-1185">Reference proteome</keyword>
<comment type="caution">
    <text evidence="8">The sequence shown here is derived from an EMBL/GenBank/DDBJ whole genome shotgun (WGS) entry which is preliminary data.</text>
</comment>
<dbReference type="InterPro" id="IPR036259">
    <property type="entry name" value="MFS_trans_sf"/>
</dbReference>
<dbReference type="GO" id="GO:0005886">
    <property type="term" value="C:plasma membrane"/>
    <property type="evidence" value="ECO:0007669"/>
    <property type="project" value="TreeGrafter"/>
</dbReference>
<evidence type="ECO:0000256" key="1">
    <source>
        <dbReference type="ARBA" id="ARBA00004141"/>
    </source>
</evidence>
<feature type="transmembrane region" description="Helical" evidence="6">
    <location>
        <begin position="404"/>
        <end position="423"/>
    </location>
</feature>
<dbReference type="EMBL" id="MU154532">
    <property type="protein sequence ID" value="KAF9499301.1"/>
    <property type="molecule type" value="Genomic_DNA"/>
</dbReference>
<evidence type="ECO:0000259" key="7">
    <source>
        <dbReference type="PROSITE" id="PS50850"/>
    </source>
</evidence>
<organism evidence="8 9">
    <name type="scientific">Pleurotus eryngii</name>
    <name type="common">Boletus of the steppes</name>
    <dbReference type="NCBI Taxonomy" id="5323"/>
    <lineage>
        <taxon>Eukaryota</taxon>
        <taxon>Fungi</taxon>
        <taxon>Dikarya</taxon>
        <taxon>Basidiomycota</taxon>
        <taxon>Agaricomycotina</taxon>
        <taxon>Agaricomycetes</taxon>
        <taxon>Agaricomycetidae</taxon>
        <taxon>Agaricales</taxon>
        <taxon>Pleurotineae</taxon>
        <taxon>Pleurotaceae</taxon>
        <taxon>Pleurotus</taxon>
    </lineage>
</organism>
<comment type="subcellular location">
    <subcellularLocation>
        <location evidence="1">Membrane</location>
        <topology evidence="1">Multi-pass membrane protein</topology>
    </subcellularLocation>
</comment>
<feature type="transmembrane region" description="Helical" evidence="6">
    <location>
        <begin position="91"/>
        <end position="111"/>
    </location>
</feature>
<dbReference type="SUPFAM" id="SSF103473">
    <property type="entry name" value="MFS general substrate transporter"/>
    <property type="match status" value="1"/>
</dbReference>
<dbReference type="PROSITE" id="PS50850">
    <property type="entry name" value="MFS"/>
    <property type="match status" value="1"/>
</dbReference>
<dbReference type="Pfam" id="PF07690">
    <property type="entry name" value="MFS_1"/>
    <property type="match status" value="1"/>
</dbReference>
<dbReference type="GO" id="GO:0022857">
    <property type="term" value="F:transmembrane transporter activity"/>
    <property type="evidence" value="ECO:0007669"/>
    <property type="project" value="InterPro"/>
</dbReference>
<dbReference type="PANTHER" id="PTHR23502">
    <property type="entry name" value="MAJOR FACILITATOR SUPERFAMILY"/>
    <property type="match status" value="1"/>
</dbReference>
<feature type="compositionally biased region" description="Polar residues" evidence="5">
    <location>
        <begin position="38"/>
        <end position="51"/>
    </location>
</feature>
<dbReference type="PANTHER" id="PTHR23502:SF134">
    <property type="entry name" value="MAJOR FACILITATOR SUPERFAMILY (MFS) PROFILE DOMAIN-CONTAINING PROTEIN-RELATED"/>
    <property type="match status" value="1"/>
</dbReference>
<feature type="transmembrane region" description="Helical" evidence="6">
    <location>
        <begin position="218"/>
        <end position="239"/>
    </location>
</feature>
<dbReference type="FunFam" id="1.20.1250.20:FF:000082">
    <property type="entry name" value="MFS multidrug transporter, putative"/>
    <property type="match status" value="1"/>
</dbReference>
<gene>
    <name evidence="8" type="ORF">BDN71DRAFT_1503021</name>
</gene>
<dbReference type="AlphaFoldDB" id="A0A9P6A4W8"/>
<dbReference type="CDD" id="cd17323">
    <property type="entry name" value="MFS_Tpo1_MDR_like"/>
    <property type="match status" value="1"/>
</dbReference>
<feature type="domain" description="Major facilitator superfamily (MFS) profile" evidence="7">
    <location>
        <begin position="93"/>
        <end position="524"/>
    </location>
</feature>
<evidence type="ECO:0000256" key="6">
    <source>
        <dbReference type="SAM" id="Phobius"/>
    </source>
</evidence>
<feature type="region of interest" description="Disordered" evidence="5">
    <location>
        <begin position="1"/>
        <end position="57"/>
    </location>
</feature>
<dbReference type="InterPro" id="IPR011701">
    <property type="entry name" value="MFS"/>
</dbReference>
<evidence type="ECO:0000256" key="4">
    <source>
        <dbReference type="ARBA" id="ARBA00023136"/>
    </source>
</evidence>
<proteinExistence type="predicted"/>
<evidence type="ECO:0000256" key="2">
    <source>
        <dbReference type="ARBA" id="ARBA00022692"/>
    </source>
</evidence>
<accession>A0A9P6A4W8</accession>
<sequence length="547" mass="60929">MHDGGHGSSSVQHERLEEYEQGRDDDDTAGKEPERADTNGTSTLPSISTAEKAQDVEKGPIVSTASLEFQYVDFEPNDPRNPVNFSRRRKWVITFVASIFTILSSMAAGAYNMGFPSMIRDLNCTEFQATVGLSVYPLGFGIVPLVTASWSEEFGRIPLYMGSAVGFSLMLLTIALAKNIQTVIVARFLLGAFGSTGATMVGGTIADLWAPHERGLPMALFSVAAIGGTGVGPVFAGWIEMNSNLEWRWIQWVQLIYSGAYAIILPFLLTETRSAILLLRLASQKREEARKNGDPNYHKIRAKVERPPFGQLIWVSCTRPIYLLCTEPIVIAFSLWIGFAWGVIYGVLESMATVFKTLHDFNQGQIGMTFVSMIIGTILGFITIRFQERLYTKYYPKRGVEARLYTACLAAFLLPVGIFIYAWCTFPWVHWIALIIGIVTFEWATFIIYHSVFTYLADCYGPYASSALAAQSLFRNLTGMAFPLFIQQMLKALTLKWANTLFACIGVVLLPIPYVLYFYGPAIRSRSKFASAVIATQQLDDHPFSNY</sequence>
<evidence type="ECO:0000256" key="5">
    <source>
        <dbReference type="SAM" id="MobiDB-lite"/>
    </source>
</evidence>
<feature type="transmembrane region" description="Helical" evidence="6">
    <location>
        <begin position="429"/>
        <end position="456"/>
    </location>
</feature>
<feature type="transmembrane region" description="Helical" evidence="6">
    <location>
        <begin position="498"/>
        <end position="519"/>
    </location>
</feature>
<feature type="transmembrane region" description="Helical" evidence="6">
    <location>
        <begin position="183"/>
        <end position="206"/>
    </location>
</feature>
<feature type="transmembrane region" description="Helical" evidence="6">
    <location>
        <begin position="131"/>
        <end position="150"/>
    </location>
</feature>
<reference evidence="8" key="1">
    <citation type="submission" date="2020-11" db="EMBL/GenBank/DDBJ databases">
        <authorList>
            <consortium name="DOE Joint Genome Institute"/>
            <person name="Ahrendt S."/>
            <person name="Riley R."/>
            <person name="Andreopoulos W."/>
            <person name="Labutti K."/>
            <person name="Pangilinan J."/>
            <person name="Ruiz-Duenas F.J."/>
            <person name="Barrasa J.M."/>
            <person name="Sanchez-Garcia M."/>
            <person name="Camarero S."/>
            <person name="Miyauchi S."/>
            <person name="Serrano A."/>
            <person name="Linde D."/>
            <person name="Babiker R."/>
            <person name="Drula E."/>
            <person name="Ayuso-Fernandez I."/>
            <person name="Pacheco R."/>
            <person name="Padilla G."/>
            <person name="Ferreira P."/>
            <person name="Barriuso J."/>
            <person name="Kellner H."/>
            <person name="Castanera R."/>
            <person name="Alfaro M."/>
            <person name="Ramirez L."/>
            <person name="Pisabarro A.G."/>
            <person name="Kuo A."/>
            <person name="Tritt A."/>
            <person name="Lipzen A."/>
            <person name="He G."/>
            <person name="Yan M."/>
            <person name="Ng V."/>
            <person name="Cullen D."/>
            <person name="Martin F."/>
            <person name="Rosso M.-N."/>
            <person name="Henrissat B."/>
            <person name="Hibbett D."/>
            <person name="Martinez A.T."/>
            <person name="Grigoriev I.V."/>
        </authorList>
    </citation>
    <scope>NUCLEOTIDE SEQUENCE</scope>
    <source>
        <strain evidence="8">ATCC 90797</strain>
    </source>
</reference>